<evidence type="ECO:0000313" key="3">
    <source>
        <dbReference type="Proteomes" id="UP001374535"/>
    </source>
</evidence>
<dbReference type="EMBL" id="CP144696">
    <property type="protein sequence ID" value="WVZ10060.1"/>
    <property type="molecule type" value="Genomic_DNA"/>
</dbReference>
<dbReference type="Pfam" id="PF14223">
    <property type="entry name" value="Retrotran_gag_2"/>
    <property type="match status" value="1"/>
</dbReference>
<feature type="region of interest" description="Disordered" evidence="1">
    <location>
        <begin position="66"/>
        <end position="110"/>
    </location>
</feature>
<accession>A0AAQ3NJG4</accession>
<keyword evidence="3" id="KW-1185">Reference proteome</keyword>
<proteinExistence type="predicted"/>
<evidence type="ECO:0008006" key="4">
    <source>
        <dbReference type="Google" id="ProtNLM"/>
    </source>
</evidence>
<protein>
    <recommendedName>
        <fullName evidence="4">Retrovirus-related Pol polyprotein from transposon TNT 1-94</fullName>
    </recommendedName>
</protein>
<dbReference type="Proteomes" id="UP001374535">
    <property type="component" value="Chromosome 5"/>
</dbReference>
<sequence>MIDHLNTFKGIVNQLMKIDMKIDDELQTLVLLSSLLESCDTSVATLSNSTPDEKLSSYIVTNSLLNEESRRKEREMSSHSKANDVKNRGRSEHISKGKIESYKEDPSLSL</sequence>
<name>A0AAQ3NJG4_VIGMU</name>
<gene>
    <name evidence="2" type="ORF">V8G54_014590</name>
</gene>
<evidence type="ECO:0000313" key="2">
    <source>
        <dbReference type="EMBL" id="WVZ10060.1"/>
    </source>
</evidence>
<dbReference type="AlphaFoldDB" id="A0AAQ3NJG4"/>
<reference evidence="2 3" key="1">
    <citation type="journal article" date="2023" name="Life. Sci Alliance">
        <title>Evolutionary insights into 3D genome organization and epigenetic landscape of Vigna mungo.</title>
        <authorList>
            <person name="Junaid A."/>
            <person name="Singh B."/>
            <person name="Bhatia S."/>
        </authorList>
    </citation>
    <scope>NUCLEOTIDE SEQUENCE [LARGE SCALE GENOMIC DNA]</scope>
    <source>
        <strain evidence="2">Urdbean</strain>
    </source>
</reference>
<organism evidence="2 3">
    <name type="scientific">Vigna mungo</name>
    <name type="common">Black gram</name>
    <name type="synonym">Phaseolus mungo</name>
    <dbReference type="NCBI Taxonomy" id="3915"/>
    <lineage>
        <taxon>Eukaryota</taxon>
        <taxon>Viridiplantae</taxon>
        <taxon>Streptophyta</taxon>
        <taxon>Embryophyta</taxon>
        <taxon>Tracheophyta</taxon>
        <taxon>Spermatophyta</taxon>
        <taxon>Magnoliopsida</taxon>
        <taxon>eudicotyledons</taxon>
        <taxon>Gunneridae</taxon>
        <taxon>Pentapetalae</taxon>
        <taxon>rosids</taxon>
        <taxon>fabids</taxon>
        <taxon>Fabales</taxon>
        <taxon>Fabaceae</taxon>
        <taxon>Papilionoideae</taxon>
        <taxon>50 kb inversion clade</taxon>
        <taxon>NPAAA clade</taxon>
        <taxon>indigoferoid/millettioid clade</taxon>
        <taxon>Phaseoleae</taxon>
        <taxon>Vigna</taxon>
    </lineage>
</organism>
<evidence type="ECO:0000256" key="1">
    <source>
        <dbReference type="SAM" id="MobiDB-lite"/>
    </source>
</evidence>
<feature type="compositionally biased region" description="Basic and acidic residues" evidence="1">
    <location>
        <begin position="67"/>
        <end position="110"/>
    </location>
</feature>